<proteinExistence type="predicted"/>
<dbReference type="EMBL" id="CAFBPM010000052">
    <property type="protein sequence ID" value="CAB5034000.1"/>
    <property type="molecule type" value="Genomic_DNA"/>
</dbReference>
<dbReference type="InterPro" id="IPR011051">
    <property type="entry name" value="RmlC_Cupin_sf"/>
</dbReference>
<sequence length="189" mass="21457">MSYQWCNPIRLDVLQVSGSESKLVFKTDTEEAEVYLDDSDILRVVCRHGGRETVIQNHEAHHIVVGEGNTQRDVYHYLKPGGPAPQLRLGITKHCGTGTWSSLPHDFELNLETGFEEVFFYLIEGGNRRAIQLGEGCWHDGSNVKDAWFIDDHSFSTVPMGYHPVVGEPGVKVHYVWAYVCKKQAWEKI</sequence>
<dbReference type="InterPro" id="IPR021120">
    <property type="entry name" value="KduI/IolB_isomerase"/>
</dbReference>
<dbReference type="GO" id="GO:0016861">
    <property type="term" value="F:intramolecular oxidoreductase activity, interconverting aldoses and ketoses"/>
    <property type="evidence" value="ECO:0007669"/>
    <property type="project" value="InterPro"/>
</dbReference>
<dbReference type="AlphaFoldDB" id="A0A6J7S0F9"/>
<accession>A0A6J7S0F9</accession>
<evidence type="ECO:0000256" key="1">
    <source>
        <dbReference type="ARBA" id="ARBA00023235"/>
    </source>
</evidence>
<dbReference type="Gene3D" id="2.60.120.10">
    <property type="entry name" value="Jelly Rolls"/>
    <property type="match status" value="1"/>
</dbReference>
<protein>
    <submittedName>
        <fullName evidence="2">Unannotated protein</fullName>
    </submittedName>
</protein>
<name>A0A6J7S0F9_9ZZZZ</name>
<dbReference type="InterPro" id="IPR014710">
    <property type="entry name" value="RmlC-like_jellyroll"/>
</dbReference>
<keyword evidence="1" id="KW-0413">Isomerase</keyword>
<organism evidence="2">
    <name type="scientific">freshwater metagenome</name>
    <dbReference type="NCBI Taxonomy" id="449393"/>
    <lineage>
        <taxon>unclassified sequences</taxon>
        <taxon>metagenomes</taxon>
        <taxon>ecological metagenomes</taxon>
    </lineage>
</organism>
<dbReference type="SUPFAM" id="SSF51182">
    <property type="entry name" value="RmlC-like cupins"/>
    <property type="match status" value="1"/>
</dbReference>
<dbReference type="Pfam" id="PF04962">
    <property type="entry name" value="KduI"/>
    <property type="match status" value="1"/>
</dbReference>
<evidence type="ECO:0000313" key="2">
    <source>
        <dbReference type="EMBL" id="CAB5034000.1"/>
    </source>
</evidence>
<reference evidence="2" key="1">
    <citation type="submission" date="2020-05" db="EMBL/GenBank/DDBJ databases">
        <authorList>
            <person name="Chiriac C."/>
            <person name="Salcher M."/>
            <person name="Ghai R."/>
            <person name="Kavagutti S V."/>
        </authorList>
    </citation>
    <scope>NUCLEOTIDE SEQUENCE</scope>
</reference>
<gene>
    <name evidence="2" type="ORF">UFOPK4112_01978</name>
</gene>